<feature type="domain" description="Acyl-ACP thioesterase-like C-terminal" evidence="9">
    <location>
        <begin position="153"/>
        <end position="247"/>
    </location>
</feature>
<keyword evidence="5" id="KW-0809">Transit peptide</keyword>
<keyword evidence="11" id="KW-1185">Reference proteome</keyword>
<dbReference type="EMBL" id="CP032416">
    <property type="protein sequence ID" value="AYD41492.1"/>
    <property type="molecule type" value="Genomic_DNA"/>
</dbReference>
<evidence type="ECO:0000256" key="5">
    <source>
        <dbReference type="ARBA" id="ARBA00022946"/>
    </source>
</evidence>
<evidence type="ECO:0000256" key="1">
    <source>
        <dbReference type="ARBA" id="ARBA00006500"/>
    </source>
</evidence>
<keyword evidence="7" id="KW-0275">Fatty acid biosynthesis</keyword>
<evidence type="ECO:0000256" key="4">
    <source>
        <dbReference type="ARBA" id="ARBA00022832"/>
    </source>
</evidence>
<reference evidence="10 11" key="1">
    <citation type="journal article" date="2019" name="Int. J. Syst. Evol. Microbiol.">
        <title>Clostridium fermenticellae sp. nov., isolated from the mud in a fermentation cellar for the production of the Chinese liquor, baijiu.</title>
        <authorList>
            <person name="Xu P.X."/>
            <person name="Chai L.J."/>
            <person name="Qiu T."/>
            <person name="Zhang X.J."/>
            <person name="Lu Z.M."/>
            <person name="Xiao C."/>
            <person name="Wang S.T."/>
            <person name="Shen C.H."/>
            <person name="Shi J.S."/>
            <person name="Xu Z.H."/>
        </authorList>
    </citation>
    <scope>NUCLEOTIDE SEQUENCE [LARGE SCALE GENOMIC DNA]</scope>
    <source>
        <strain evidence="10 11">JN500901</strain>
    </source>
</reference>
<keyword evidence="4" id="KW-0276">Fatty acid metabolism</keyword>
<name>A0A386H6Y7_9CLOT</name>
<dbReference type="InterPro" id="IPR049427">
    <property type="entry name" value="Acyl-ACP_TE_C"/>
</dbReference>
<keyword evidence="6" id="KW-0443">Lipid metabolism</keyword>
<evidence type="ECO:0000256" key="3">
    <source>
        <dbReference type="ARBA" id="ARBA00022801"/>
    </source>
</evidence>
<dbReference type="InterPro" id="IPR045023">
    <property type="entry name" value="FATA/B"/>
</dbReference>
<evidence type="ECO:0000313" key="11">
    <source>
        <dbReference type="Proteomes" id="UP000266301"/>
    </source>
</evidence>
<dbReference type="InterPro" id="IPR029069">
    <property type="entry name" value="HotDog_dom_sf"/>
</dbReference>
<dbReference type="CDD" id="cd00586">
    <property type="entry name" value="4HBT"/>
    <property type="match status" value="2"/>
</dbReference>
<feature type="domain" description="Acyl-ACP thioesterase N-terminal hotdog" evidence="8">
    <location>
        <begin position="5"/>
        <end position="131"/>
    </location>
</feature>
<sequence length="248" mass="29728">MQVITEKEYNVHYYEVDYKKKLLITGLMNFFSDVAVQQSENLGIGLEYLKENNVAWVIYKWDIYLKRYPMFNEKVRVRTMPYSLRKFYAYRTFEMIDEKGDVIAEANSLWFFIDIKNRKSIRILDKMYDAYGIDRSNNKALNMEKIKSPERIDYEENFNIRYTDIDTNRHVNNVKYVDWAIETIPVDIVDNYELKSISIIYEKEITYGEHIKVVTQIEENNNDITCIHEVRNSDKKGVAKLKTVWIKN</sequence>
<comment type="similarity">
    <text evidence="1">Belongs to the acyl-ACP thioesterase family.</text>
</comment>
<dbReference type="AlphaFoldDB" id="A0A386H6Y7"/>
<gene>
    <name evidence="10" type="ORF">D4Z93_12845</name>
</gene>
<evidence type="ECO:0000256" key="2">
    <source>
        <dbReference type="ARBA" id="ARBA00022516"/>
    </source>
</evidence>
<dbReference type="SUPFAM" id="SSF54637">
    <property type="entry name" value="Thioesterase/thiol ester dehydrase-isomerase"/>
    <property type="match status" value="2"/>
</dbReference>
<dbReference type="OrthoDB" id="9801517at2"/>
<dbReference type="Proteomes" id="UP000266301">
    <property type="component" value="Chromosome"/>
</dbReference>
<evidence type="ECO:0000256" key="6">
    <source>
        <dbReference type="ARBA" id="ARBA00023098"/>
    </source>
</evidence>
<evidence type="ECO:0000256" key="7">
    <source>
        <dbReference type="ARBA" id="ARBA00023160"/>
    </source>
</evidence>
<evidence type="ECO:0000259" key="9">
    <source>
        <dbReference type="Pfam" id="PF20791"/>
    </source>
</evidence>
<keyword evidence="2" id="KW-0444">Lipid biosynthesis</keyword>
<dbReference type="Pfam" id="PF01643">
    <property type="entry name" value="Acyl-ACP_TE"/>
    <property type="match status" value="1"/>
</dbReference>
<evidence type="ECO:0000259" key="8">
    <source>
        <dbReference type="Pfam" id="PF01643"/>
    </source>
</evidence>
<dbReference type="PANTHER" id="PTHR31727:SF6">
    <property type="entry name" value="OLEOYL-ACYL CARRIER PROTEIN THIOESTERASE 1, CHLOROPLASTIC"/>
    <property type="match status" value="1"/>
</dbReference>
<dbReference type="Pfam" id="PF20791">
    <property type="entry name" value="Acyl-ACP_TE_C"/>
    <property type="match status" value="1"/>
</dbReference>
<dbReference type="KEGG" id="cfer:D4Z93_12845"/>
<evidence type="ECO:0000313" key="10">
    <source>
        <dbReference type="EMBL" id="AYD41492.1"/>
    </source>
</evidence>
<dbReference type="InterPro" id="IPR002864">
    <property type="entry name" value="Acyl-ACP_thioesterase_NHD"/>
</dbReference>
<dbReference type="Gene3D" id="3.10.129.10">
    <property type="entry name" value="Hotdog Thioesterase"/>
    <property type="match status" value="1"/>
</dbReference>
<protein>
    <submittedName>
        <fullName evidence="10">Acyl-ACP thioesterase</fullName>
    </submittedName>
</protein>
<proteinExistence type="inferred from homology"/>
<dbReference type="GO" id="GO:0016297">
    <property type="term" value="F:fatty acyl-[ACP] hydrolase activity"/>
    <property type="evidence" value="ECO:0007669"/>
    <property type="project" value="InterPro"/>
</dbReference>
<keyword evidence="3" id="KW-0378">Hydrolase</keyword>
<dbReference type="PANTHER" id="PTHR31727">
    <property type="entry name" value="OLEOYL-ACYL CARRIER PROTEIN THIOESTERASE 1, CHLOROPLASTIC"/>
    <property type="match status" value="1"/>
</dbReference>
<dbReference type="GO" id="GO:0000036">
    <property type="term" value="F:acyl carrier activity"/>
    <property type="evidence" value="ECO:0007669"/>
    <property type="project" value="TreeGrafter"/>
</dbReference>
<accession>A0A386H6Y7</accession>
<organism evidence="10 11">
    <name type="scientific">Clostridium fermenticellae</name>
    <dbReference type="NCBI Taxonomy" id="2068654"/>
    <lineage>
        <taxon>Bacteria</taxon>
        <taxon>Bacillati</taxon>
        <taxon>Bacillota</taxon>
        <taxon>Clostridia</taxon>
        <taxon>Eubacteriales</taxon>
        <taxon>Clostridiaceae</taxon>
        <taxon>Clostridium</taxon>
    </lineage>
</organism>